<dbReference type="PANTHER" id="PTHR35814">
    <property type="match status" value="1"/>
</dbReference>
<dbReference type="SUPFAM" id="SSF161084">
    <property type="entry name" value="MAPEG domain-like"/>
    <property type="match status" value="1"/>
</dbReference>
<dbReference type="Gene3D" id="1.20.120.550">
    <property type="entry name" value="Membrane associated eicosanoid/glutathione metabolism-like domain"/>
    <property type="match status" value="1"/>
</dbReference>
<keyword evidence="4 5" id="KW-0472">Membrane</keyword>
<comment type="subcellular location">
    <subcellularLocation>
        <location evidence="1">Membrane</location>
    </subcellularLocation>
</comment>
<feature type="transmembrane region" description="Helical" evidence="5">
    <location>
        <begin position="105"/>
        <end position="124"/>
    </location>
</feature>
<sequence>MDYTVIISSYAALLALYYIYLSVNIIKIRKAEGISLGNGSNTALERATRAHGNFIEYVPISLILVFLLEYQGLASHYVHALGGLLFISRVVHGSAIINNNLKARGLSMMFTFAIVIVSAVLLLLSR</sequence>
<dbReference type="EMBL" id="BSNE01000012">
    <property type="protein sequence ID" value="GLQ02962.1"/>
    <property type="molecule type" value="Genomic_DNA"/>
</dbReference>
<reference evidence="6" key="2">
    <citation type="submission" date="2023-01" db="EMBL/GenBank/DDBJ databases">
        <title>Draft genome sequence of Pseudoalteromonas tetraodonis strain NBRC 103034.</title>
        <authorList>
            <person name="Sun Q."/>
            <person name="Mori K."/>
        </authorList>
    </citation>
    <scope>NUCLEOTIDE SEQUENCE</scope>
    <source>
        <strain evidence="6">NBRC 103034</strain>
    </source>
</reference>
<evidence type="ECO:0000256" key="1">
    <source>
        <dbReference type="ARBA" id="ARBA00004370"/>
    </source>
</evidence>
<reference evidence="6" key="1">
    <citation type="journal article" date="2014" name="Int. J. Syst. Evol. Microbiol.">
        <title>Complete genome sequence of Corynebacterium casei LMG S-19264T (=DSM 44701T), isolated from a smear-ripened cheese.</title>
        <authorList>
            <consortium name="US DOE Joint Genome Institute (JGI-PGF)"/>
            <person name="Walter F."/>
            <person name="Albersmeier A."/>
            <person name="Kalinowski J."/>
            <person name="Ruckert C."/>
        </authorList>
    </citation>
    <scope>NUCLEOTIDE SEQUENCE</scope>
    <source>
        <strain evidence="6">NBRC 103034</strain>
    </source>
</reference>
<evidence type="ECO:0000256" key="3">
    <source>
        <dbReference type="ARBA" id="ARBA00022989"/>
    </source>
</evidence>
<evidence type="ECO:0000256" key="4">
    <source>
        <dbReference type="ARBA" id="ARBA00023136"/>
    </source>
</evidence>
<evidence type="ECO:0000256" key="2">
    <source>
        <dbReference type="ARBA" id="ARBA00022692"/>
    </source>
</evidence>
<keyword evidence="3 5" id="KW-1133">Transmembrane helix</keyword>
<feature type="transmembrane region" description="Helical" evidence="5">
    <location>
        <begin position="54"/>
        <end position="71"/>
    </location>
</feature>
<dbReference type="InterPro" id="IPR023352">
    <property type="entry name" value="MAPEG-like_dom_sf"/>
</dbReference>
<organism evidence="6 7">
    <name type="scientific">Pseudoalteromonas tetraodonis GFC</name>
    <dbReference type="NCBI Taxonomy" id="1315271"/>
    <lineage>
        <taxon>Bacteria</taxon>
        <taxon>Pseudomonadati</taxon>
        <taxon>Pseudomonadota</taxon>
        <taxon>Gammaproteobacteria</taxon>
        <taxon>Alteromonadales</taxon>
        <taxon>Pseudoalteromonadaceae</taxon>
        <taxon>Pseudoalteromonas</taxon>
    </lineage>
</organism>
<dbReference type="Pfam" id="PF01124">
    <property type="entry name" value="MAPEG"/>
    <property type="match status" value="1"/>
</dbReference>
<evidence type="ECO:0000313" key="6">
    <source>
        <dbReference type="EMBL" id="GLQ02962.1"/>
    </source>
</evidence>
<keyword evidence="7" id="KW-1185">Reference proteome</keyword>
<protein>
    <recommendedName>
        <fullName evidence="8">Glutathione metabolism protein</fullName>
    </recommendedName>
</protein>
<gene>
    <name evidence="6" type="ORF">GCM10007914_18430</name>
</gene>
<dbReference type="GO" id="GO:0016020">
    <property type="term" value="C:membrane"/>
    <property type="evidence" value="ECO:0007669"/>
    <property type="project" value="UniProtKB-SubCell"/>
</dbReference>
<dbReference type="Proteomes" id="UP001161408">
    <property type="component" value="Unassembled WGS sequence"/>
</dbReference>
<dbReference type="AlphaFoldDB" id="A0AA37S2P1"/>
<keyword evidence="2 5" id="KW-0812">Transmembrane</keyword>
<dbReference type="InterPro" id="IPR001129">
    <property type="entry name" value="Membr-assoc_MAPEG"/>
</dbReference>
<feature type="transmembrane region" description="Helical" evidence="5">
    <location>
        <begin position="6"/>
        <end position="26"/>
    </location>
</feature>
<evidence type="ECO:0008006" key="8">
    <source>
        <dbReference type="Google" id="ProtNLM"/>
    </source>
</evidence>
<proteinExistence type="predicted"/>
<dbReference type="PANTHER" id="PTHR35814:SF1">
    <property type="entry name" value="GLUTATHIONE S-TRANSFERASE-RELATED"/>
    <property type="match status" value="1"/>
</dbReference>
<evidence type="ECO:0000313" key="7">
    <source>
        <dbReference type="Proteomes" id="UP001161408"/>
    </source>
</evidence>
<name>A0AA37S2P1_9GAMM</name>
<comment type="caution">
    <text evidence="6">The sequence shown here is derived from an EMBL/GenBank/DDBJ whole genome shotgun (WGS) entry which is preliminary data.</text>
</comment>
<evidence type="ECO:0000256" key="5">
    <source>
        <dbReference type="SAM" id="Phobius"/>
    </source>
</evidence>
<accession>A0AA37S2P1</accession>